<dbReference type="InterPro" id="IPR002044">
    <property type="entry name" value="CBM20"/>
</dbReference>
<dbReference type="Pfam" id="PF00686">
    <property type="entry name" value="CBM_20"/>
    <property type="match status" value="1"/>
</dbReference>
<evidence type="ECO:0000259" key="15">
    <source>
        <dbReference type="PROSITE" id="PS51166"/>
    </source>
</evidence>
<evidence type="ECO:0000256" key="9">
    <source>
        <dbReference type="ARBA" id="ARBA00023277"/>
    </source>
</evidence>
<dbReference type="Gene3D" id="2.60.40.10">
    <property type="entry name" value="Immunoglobulins"/>
    <property type="match status" value="1"/>
</dbReference>
<comment type="caution">
    <text evidence="16">The sequence shown here is derived from an EMBL/GenBank/DDBJ whole genome shotgun (WGS) entry which is preliminary data.</text>
</comment>
<protein>
    <recommendedName>
        <fullName evidence="5 12">Alpha-amylase</fullName>
        <ecNumber evidence="4 12">3.2.1.1</ecNumber>
    </recommendedName>
</protein>
<evidence type="ECO:0000256" key="2">
    <source>
        <dbReference type="ARBA" id="ARBA00001913"/>
    </source>
</evidence>
<dbReference type="STRING" id="584787.GCA_001247655_03814"/>
<feature type="compositionally biased region" description="Polar residues" evidence="13">
    <location>
        <begin position="561"/>
        <end position="579"/>
    </location>
</feature>
<dbReference type="SUPFAM" id="SSF49452">
    <property type="entry name" value="Starch-binding domain-like"/>
    <property type="match status" value="1"/>
</dbReference>
<keyword evidence="9 12" id="KW-0119">Carbohydrate metabolism</keyword>
<dbReference type="Pfam" id="PF00128">
    <property type="entry name" value="Alpha-amylase"/>
    <property type="match status" value="1"/>
</dbReference>
<dbReference type="SUPFAM" id="SSF51445">
    <property type="entry name" value="(Trans)glycosidases"/>
    <property type="match status" value="1"/>
</dbReference>
<sequence length="579" mass="61156">MKVSALWCLAAGLSLASAQSQAGAFVHLFEWKWTDVAQECEQFLGPKGYSAVQVSPPNEHIQGSQWWTRYQPVSYQLESRGGSAAQFQDMVNRCKAAGVDVYVDAVINHTAAGSGTGVAGSSFDSASLSYPAYSSNDFHSSCDIQSSDYANDAWRVQNCRLVGLPDLNTASNYVQQTIANYLNGLTAMGVAGFRIDAAKHMAPSDLAGVYSKLNGSPLIFQEVIDLGGEAVSANDYTAMGKVTEFRYSANIGNVFRYQKLSYLSNFGSAWGFVGSPSAVVFTDNHDNQRGHGAGGSDILTYKDGSLYTLANVFMLAYPYGYPKVMSSFYFTDTDAGPGGASVWQNGQPSGCYSTFACEHRWRPIANMVGFRNATDGGALSNWWDNGNNQVAFGRSGKGFVVINREGSSLTQSFSTGMSDGSYCNVIKGDPENGCLDDSGNSHYLTVSAGQLTLTVPAMDAVAIYQGAGCSGNCSGGGSGGSASVAVSFSCNNGTTYQGQSVYVVGDVAALGGWDPAAAVKLSPTSYPTWTGTINLPSDTAVAWKCLKREEADPNAGVQWQGGDNNSFNTGQSQSVSGGF</sequence>
<dbReference type="InterPro" id="IPR006046">
    <property type="entry name" value="Alpha_amylase"/>
</dbReference>
<keyword evidence="10 12" id="KW-0326">Glycosidase</keyword>
<dbReference type="InterPro" id="IPR013784">
    <property type="entry name" value="Carb-bd-like_fold"/>
</dbReference>
<dbReference type="InterPro" id="IPR006047">
    <property type="entry name" value="GH13_cat_dom"/>
</dbReference>
<organism evidence="16 17">
    <name type="scientific">Gallaecimonas pentaromativorans</name>
    <dbReference type="NCBI Taxonomy" id="584787"/>
    <lineage>
        <taxon>Bacteria</taxon>
        <taxon>Pseudomonadati</taxon>
        <taxon>Pseudomonadota</taxon>
        <taxon>Gammaproteobacteria</taxon>
        <taxon>Enterobacterales</taxon>
        <taxon>Gallaecimonadaceae</taxon>
        <taxon>Gallaecimonas</taxon>
    </lineage>
</organism>
<dbReference type="InterPro" id="IPR013780">
    <property type="entry name" value="Glyco_hydro_b"/>
</dbReference>
<comment type="cofactor">
    <cofactor evidence="2">
        <name>Ca(2+)</name>
        <dbReference type="ChEBI" id="CHEBI:29108"/>
    </cofactor>
</comment>
<dbReference type="PRINTS" id="PR00110">
    <property type="entry name" value="ALPHAAMYLASE"/>
</dbReference>
<keyword evidence="6" id="KW-0479">Metal-binding</keyword>
<dbReference type="RefSeq" id="WP_123422168.1">
    <property type="nucleotide sequence ID" value="NZ_RJUL01000008.1"/>
</dbReference>
<evidence type="ECO:0000313" key="17">
    <source>
        <dbReference type="Proteomes" id="UP000268033"/>
    </source>
</evidence>
<dbReference type="InterPro" id="IPR017853">
    <property type="entry name" value="GH"/>
</dbReference>
<dbReference type="GO" id="GO:2001070">
    <property type="term" value="F:starch binding"/>
    <property type="evidence" value="ECO:0007669"/>
    <property type="project" value="InterPro"/>
</dbReference>
<dbReference type="InterPro" id="IPR006048">
    <property type="entry name" value="A-amylase/branching_C"/>
</dbReference>
<evidence type="ECO:0000256" key="13">
    <source>
        <dbReference type="SAM" id="MobiDB-lite"/>
    </source>
</evidence>
<dbReference type="GO" id="GO:0005975">
    <property type="term" value="P:carbohydrate metabolic process"/>
    <property type="evidence" value="ECO:0007669"/>
    <property type="project" value="InterPro"/>
</dbReference>
<dbReference type="EMBL" id="RJUL01000008">
    <property type="protein sequence ID" value="ROQ23364.1"/>
    <property type="molecule type" value="Genomic_DNA"/>
</dbReference>
<reference evidence="16 17" key="1">
    <citation type="submission" date="2018-11" db="EMBL/GenBank/DDBJ databases">
        <title>Genomic Encyclopedia of Type Strains, Phase IV (KMG-IV): sequencing the most valuable type-strain genomes for metagenomic binning, comparative biology and taxonomic classification.</title>
        <authorList>
            <person name="Goeker M."/>
        </authorList>
    </citation>
    <scope>NUCLEOTIDE SEQUENCE [LARGE SCALE GENOMIC DNA]</scope>
    <source>
        <strain evidence="16 17">DSM 21945</strain>
    </source>
</reference>
<evidence type="ECO:0000256" key="8">
    <source>
        <dbReference type="ARBA" id="ARBA00022837"/>
    </source>
</evidence>
<evidence type="ECO:0000256" key="11">
    <source>
        <dbReference type="RuleBase" id="RU003615"/>
    </source>
</evidence>
<keyword evidence="14" id="KW-0732">Signal</keyword>
<evidence type="ECO:0000256" key="14">
    <source>
        <dbReference type="SAM" id="SignalP"/>
    </source>
</evidence>
<evidence type="ECO:0000256" key="4">
    <source>
        <dbReference type="ARBA" id="ARBA00012595"/>
    </source>
</evidence>
<dbReference type="PANTHER" id="PTHR43447">
    <property type="entry name" value="ALPHA-AMYLASE"/>
    <property type="match status" value="1"/>
</dbReference>
<proteinExistence type="inferred from homology"/>
<dbReference type="InterPro" id="IPR031319">
    <property type="entry name" value="A-amylase_C"/>
</dbReference>
<dbReference type="SMART" id="SM00642">
    <property type="entry name" value="Aamy"/>
    <property type="match status" value="1"/>
</dbReference>
<dbReference type="GO" id="GO:0004556">
    <property type="term" value="F:alpha-amylase activity"/>
    <property type="evidence" value="ECO:0007669"/>
    <property type="project" value="UniProtKB-UniRule"/>
</dbReference>
<evidence type="ECO:0000256" key="5">
    <source>
        <dbReference type="ARBA" id="ARBA00017303"/>
    </source>
</evidence>
<dbReference type="CDD" id="cd05810">
    <property type="entry name" value="CBM20_alpha_MTH"/>
    <property type="match status" value="1"/>
</dbReference>
<keyword evidence="17" id="KW-1185">Reference proteome</keyword>
<evidence type="ECO:0000313" key="16">
    <source>
        <dbReference type="EMBL" id="ROQ23364.1"/>
    </source>
</evidence>
<evidence type="ECO:0000256" key="7">
    <source>
        <dbReference type="ARBA" id="ARBA00022801"/>
    </source>
</evidence>
<feature type="domain" description="CBM20" evidence="15">
    <location>
        <begin position="478"/>
        <end position="579"/>
    </location>
</feature>
<feature type="chain" id="PRO_5017958713" description="Alpha-amylase" evidence="14">
    <location>
        <begin position="23"/>
        <end position="579"/>
    </location>
</feature>
<dbReference type="Proteomes" id="UP000268033">
    <property type="component" value="Unassembled WGS sequence"/>
</dbReference>
<dbReference type="EC" id="3.2.1.1" evidence="4 12"/>
<feature type="region of interest" description="Disordered" evidence="13">
    <location>
        <begin position="554"/>
        <end position="579"/>
    </location>
</feature>
<gene>
    <name evidence="16" type="ORF">EDC28_108102</name>
</gene>
<dbReference type="InterPro" id="IPR013783">
    <property type="entry name" value="Ig-like_fold"/>
</dbReference>
<evidence type="ECO:0000256" key="10">
    <source>
        <dbReference type="ARBA" id="ARBA00023295"/>
    </source>
</evidence>
<dbReference type="SUPFAM" id="SSF51011">
    <property type="entry name" value="Glycosyl hydrolase domain"/>
    <property type="match status" value="1"/>
</dbReference>
<evidence type="ECO:0000256" key="12">
    <source>
        <dbReference type="RuleBase" id="RU361134"/>
    </source>
</evidence>
<dbReference type="Pfam" id="PF02806">
    <property type="entry name" value="Alpha-amylase_C"/>
    <property type="match status" value="1"/>
</dbReference>
<keyword evidence="7 12" id="KW-0378">Hydrolase</keyword>
<comment type="similarity">
    <text evidence="3 11">Belongs to the glycosyl hydrolase 13 family.</text>
</comment>
<dbReference type="SMART" id="SM00632">
    <property type="entry name" value="Aamy_C"/>
    <property type="match status" value="1"/>
</dbReference>
<dbReference type="PROSITE" id="PS51166">
    <property type="entry name" value="CBM20"/>
    <property type="match status" value="1"/>
</dbReference>
<dbReference type="GO" id="GO:0046872">
    <property type="term" value="F:metal ion binding"/>
    <property type="evidence" value="ECO:0007669"/>
    <property type="project" value="UniProtKB-KW"/>
</dbReference>
<comment type="catalytic activity">
    <reaction evidence="1 12">
        <text>Endohydrolysis of (1-&gt;4)-alpha-D-glucosidic linkages in polysaccharides containing three or more (1-&gt;4)-alpha-linked D-glucose units.</text>
        <dbReference type="EC" id="3.2.1.1"/>
    </reaction>
</comment>
<dbReference type="CDD" id="cd11317">
    <property type="entry name" value="AmyAc_bac_euk_AmyA"/>
    <property type="match status" value="1"/>
</dbReference>
<evidence type="ECO:0000256" key="3">
    <source>
        <dbReference type="ARBA" id="ARBA00008061"/>
    </source>
</evidence>
<dbReference type="Gene3D" id="2.60.40.1180">
    <property type="entry name" value="Golgi alpha-mannosidase II"/>
    <property type="match status" value="1"/>
</dbReference>
<dbReference type="AlphaFoldDB" id="A0A3N1NU43"/>
<evidence type="ECO:0000256" key="1">
    <source>
        <dbReference type="ARBA" id="ARBA00000548"/>
    </source>
</evidence>
<keyword evidence="8" id="KW-0106">Calcium</keyword>
<accession>A0A3N1NU43</accession>
<feature type="signal peptide" evidence="14">
    <location>
        <begin position="1"/>
        <end position="22"/>
    </location>
</feature>
<name>A0A3N1NU43_9GAMM</name>
<evidence type="ECO:0000256" key="6">
    <source>
        <dbReference type="ARBA" id="ARBA00022723"/>
    </source>
</evidence>
<dbReference type="SMART" id="SM01065">
    <property type="entry name" value="CBM_2"/>
    <property type="match status" value="1"/>
</dbReference>
<dbReference type="Gene3D" id="3.20.20.80">
    <property type="entry name" value="Glycosidases"/>
    <property type="match status" value="1"/>
</dbReference>